<evidence type="ECO:0000313" key="7">
    <source>
        <dbReference type="Proteomes" id="UP001202867"/>
    </source>
</evidence>
<reference evidence="7" key="1">
    <citation type="submission" date="2023-07" db="EMBL/GenBank/DDBJ databases">
        <title>Ancylobacter moscoviensis sp. nov., facultatively methylotrophic bacteria from activated sludge and the reclassification of Starkeya novella (Starkey 1934) Kelly et al. 2000 as Ancylobacter novellus comb. nov., Starkeya koreensis Im et al. 2006 as Ancylobacter koreensis comb.nov., Angulomicrobium tetraedrale Vasil'eva et al. 1986 as Ancylobacter tetraedralis comb. nov., Angulomicrobium amanitiforme Fritz et al. 2004 as Ancylobacter amanitiformis comb. nov. and Methylorhabdus multivorans Doronina et al. 1996 as Ancylobacter multivorans comb. nov. and emended description of the genus Ancylobacter.</title>
        <authorList>
            <person name="Doronina N."/>
            <person name="Chemodurova A."/>
            <person name="Grouzdev D."/>
            <person name="Koziaeva V."/>
            <person name="Shi W."/>
            <person name="Wu L."/>
            <person name="Kaparullina E."/>
        </authorList>
    </citation>
    <scope>NUCLEOTIDE SEQUENCE [LARGE SCALE GENOMIC DNA]</scope>
    <source>
        <strain evidence="7">Jip08</strain>
    </source>
</reference>
<evidence type="ECO:0000313" key="6">
    <source>
        <dbReference type="EMBL" id="MCK0208682.1"/>
    </source>
</evidence>
<dbReference type="EMBL" id="JALKCG010000004">
    <property type="protein sequence ID" value="MCK0208682.1"/>
    <property type="molecule type" value="Genomic_DNA"/>
</dbReference>
<feature type="DNA-binding region" description="H-T-H motif" evidence="4">
    <location>
        <begin position="35"/>
        <end position="54"/>
    </location>
</feature>
<dbReference type="PROSITE" id="PS50977">
    <property type="entry name" value="HTH_TETR_2"/>
    <property type="match status" value="1"/>
</dbReference>
<dbReference type="PANTHER" id="PTHR30055:SF234">
    <property type="entry name" value="HTH-TYPE TRANSCRIPTIONAL REGULATOR BETI"/>
    <property type="match status" value="1"/>
</dbReference>
<dbReference type="Proteomes" id="UP001202867">
    <property type="component" value="Unassembled WGS sequence"/>
</dbReference>
<dbReference type="Gene3D" id="1.10.357.10">
    <property type="entry name" value="Tetracycline Repressor, domain 2"/>
    <property type="match status" value="1"/>
</dbReference>
<comment type="caution">
    <text evidence="6">The sequence shown here is derived from an EMBL/GenBank/DDBJ whole genome shotgun (WGS) entry which is preliminary data.</text>
</comment>
<evidence type="ECO:0000256" key="1">
    <source>
        <dbReference type="ARBA" id="ARBA00023015"/>
    </source>
</evidence>
<evidence type="ECO:0000256" key="2">
    <source>
        <dbReference type="ARBA" id="ARBA00023125"/>
    </source>
</evidence>
<gene>
    <name evidence="6" type="ORF">MWN33_11655</name>
</gene>
<dbReference type="InterPro" id="IPR050109">
    <property type="entry name" value="HTH-type_TetR-like_transc_reg"/>
</dbReference>
<feature type="domain" description="HTH tetR-type" evidence="5">
    <location>
        <begin position="14"/>
        <end position="72"/>
    </location>
</feature>
<keyword evidence="3" id="KW-0804">Transcription</keyword>
<keyword evidence="1" id="KW-0805">Transcription regulation</keyword>
<protein>
    <submittedName>
        <fullName evidence="6">TetR/AcrR family transcriptional regulator</fullName>
    </submittedName>
</protein>
<sequence>MAEAKPRERSNQHYRTRKDLLAAAARLMKEGRKPSLEEVAENARVSRATAYRYFPNLEVMLAEASVHIAMPEVSGLFDGDDTTDPTARALKAERALHRIVYDNEPALRVMLASSLLVENKAVPVRQNRRLPLIEAALAPARDEMTDDDYRHLCGALALLLGPEAMIVFRDVLRVDEVTARDVKEWAVRALVRAALDGDVPGNVPKSPAPPASPAA</sequence>
<name>A0ABT0DNF4_9HYPH</name>
<dbReference type="RefSeq" id="WP_247200897.1">
    <property type="nucleotide sequence ID" value="NZ_JALKCG010000004.1"/>
</dbReference>
<keyword evidence="7" id="KW-1185">Reference proteome</keyword>
<dbReference type="InterPro" id="IPR001647">
    <property type="entry name" value="HTH_TetR"/>
</dbReference>
<proteinExistence type="predicted"/>
<dbReference type="InterPro" id="IPR009057">
    <property type="entry name" value="Homeodomain-like_sf"/>
</dbReference>
<dbReference type="PANTHER" id="PTHR30055">
    <property type="entry name" value="HTH-TYPE TRANSCRIPTIONAL REGULATOR RUTR"/>
    <property type="match status" value="1"/>
</dbReference>
<evidence type="ECO:0000256" key="4">
    <source>
        <dbReference type="PROSITE-ProRule" id="PRU00335"/>
    </source>
</evidence>
<evidence type="ECO:0000259" key="5">
    <source>
        <dbReference type="PROSITE" id="PS50977"/>
    </source>
</evidence>
<organism evidence="6 7">
    <name type="scientific">Ancylobacter koreensis</name>
    <dbReference type="NCBI Taxonomy" id="266121"/>
    <lineage>
        <taxon>Bacteria</taxon>
        <taxon>Pseudomonadati</taxon>
        <taxon>Pseudomonadota</taxon>
        <taxon>Alphaproteobacteria</taxon>
        <taxon>Hyphomicrobiales</taxon>
        <taxon>Xanthobacteraceae</taxon>
        <taxon>Ancylobacter</taxon>
    </lineage>
</organism>
<accession>A0ABT0DNF4</accession>
<evidence type="ECO:0000256" key="3">
    <source>
        <dbReference type="ARBA" id="ARBA00023163"/>
    </source>
</evidence>
<dbReference type="SUPFAM" id="SSF46689">
    <property type="entry name" value="Homeodomain-like"/>
    <property type="match status" value="1"/>
</dbReference>
<dbReference type="Pfam" id="PF00440">
    <property type="entry name" value="TetR_N"/>
    <property type="match status" value="1"/>
</dbReference>
<keyword evidence="2 4" id="KW-0238">DNA-binding</keyword>